<reference evidence="1 2" key="2">
    <citation type="submission" date="2019-01" db="EMBL/GenBank/DDBJ databases">
        <title>A chromosome length genome reference of the Java medaka (oryzias javanicus).</title>
        <authorList>
            <person name="Herpin A."/>
            <person name="Takehana Y."/>
            <person name="Naruse K."/>
            <person name="Ansai S."/>
            <person name="Kawaguchi M."/>
        </authorList>
    </citation>
    <scope>NUCLEOTIDE SEQUENCE [LARGE SCALE GENOMIC DNA]</scope>
    <source>
        <strain evidence="1">RS831</strain>
        <tissue evidence="1">Whole body</tissue>
    </source>
</reference>
<proteinExistence type="predicted"/>
<evidence type="ECO:0000313" key="1">
    <source>
        <dbReference type="EMBL" id="RVE58543.1"/>
    </source>
</evidence>
<sequence length="79" mass="8743">MKGRRRVIFSFVLNCGTVIGPETCLFGPCGRRQLSVPPIRAHRDQKALEIPTSSCPVSPRGLVNLVVAYSGSRHHQHHL</sequence>
<organism evidence="1 2">
    <name type="scientific">Oryzias javanicus</name>
    <name type="common">Javanese ricefish</name>
    <name type="synonym">Aplocheilus javanicus</name>
    <dbReference type="NCBI Taxonomy" id="123683"/>
    <lineage>
        <taxon>Eukaryota</taxon>
        <taxon>Metazoa</taxon>
        <taxon>Chordata</taxon>
        <taxon>Craniata</taxon>
        <taxon>Vertebrata</taxon>
        <taxon>Euteleostomi</taxon>
        <taxon>Actinopterygii</taxon>
        <taxon>Neopterygii</taxon>
        <taxon>Teleostei</taxon>
        <taxon>Neoteleostei</taxon>
        <taxon>Acanthomorphata</taxon>
        <taxon>Ovalentaria</taxon>
        <taxon>Atherinomorphae</taxon>
        <taxon>Beloniformes</taxon>
        <taxon>Adrianichthyidae</taxon>
        <taxon>Oryziinae</taxon>
        <taxon>Oryzias</taxon>
    </lineage>
</organism>
<keyword evidence="2" id="KW-1185">Reference proteome</keyword>
<protein>
    <submittedName>
        <fullName evidence="1">Uncharacterized protein</fullName>
    </submittedName>
</protein>
<evidence type="ECO:0000313" key="2">
    <source>
        <dbReference type="Proteomes" id="UP000283210"/>
    </source>
</evidence>
<dbReference type="Proteomes" id="UP000283210">
    <property type="component" value="Chromosome 20"/>
</dbReference>
<dbReference type="EMBL" id="CM012456">
    <property type="protein sequence ID" value="RVE58543.1"/>
    <property type="molecule type" value="Genomic_DNA"/>
</dbReference>
<accession>A0A3S2M223</accession>
<gene>
    <name evidence="1" type="ORF">OJAV_G00195390</name>
</gene>
<dbReference type="AlphaFoldDB" id="A0A3S2M223"/>
<name>A0A3S2M223_ORYJA</name>
<reference evidence="1 2" key="1">
    <citation type="submission" date="2018-11" db="EMBL/GenBank/DDBJ databases">
        <authorList>
            <person name="Lopez-Roques C."/>
            <person name="Donnadieu C."/>
            <person name="Bouchez O."/>
            <person name="Klopp C."/>
            <person name="Cabau C."/>
            <person name="Zahm M."/>
        </authorList>
    </citation>
    <scope>NUCLEOTIDE SEQUENCE [LARGE SCALE GENOMIC DNA]</scope>
    <source>
        <strain evidence="1">RS831</strain>
        <tissue evidence="1">Whole body</tissue>
    </source>
</reference>